<organism evidence="10 11">
    <name type="scientific">Actinomadura logoneensis</name>
    <dbReference type="NCBI Taxonomy" id="2293572"/>
    <lineage>
        <taxon>Bacteria</taxon>
        <taxon>Bacillati</taxon>
        <taxon>Actinomycetota</taxon>
        <taxon>Actinomycetes</taxon>
        <taxon>Streptosporangiales</taxon>
        <taxon>Thermomonosporaceae</taxon>
        <taxon>Actinomadura</taxon>
    </lineage>
</organism>
<keyword evidence="5 10" id="KW-0418">Kinase</keyword>
<feature type="binding site" evidence="7">
    <location>
        <position position="37"/>
    </location>
    <ligand>
        <name>ATP</name>
        <dbReference type="ChEBI" id="CHEBI:30616"/>
    </ligand>
</feature>
<dbReference type="Gene3D" id="3.30.200.20">
    <property type="entry name" value="Phosphorylase Kinase, domain 1"/>
    <property type="match status" value="1"/>
</dbReference>
<evidence type="ECO:0000256" key="2">
    <source>
        <dbReference type="ARBA" id="ARBA00022527"/>
    </source>
</evidence>
<dbReference type="InterPro" id="IPR008271">
    <property type="entry name" value="Ser/Thr_kinase_AS"/>
</dbReference>
<dbReference type="SUPFAM" id="SSF56112">
    <property type="entry name" value="Protein kinase-like (PK-like)"/>
    <property type="match status" value="1"/>
</dbReference>
<dbReference type="CDD" id="cd14014">
    <property type="entry name" value="STKc_PknB_like"/>
    <property type="match status" value="1"/>
</dbReference>
<dbReference type="PROSITE" id="PS00107">
    <property type="entry name" value="PROTEIN_KINASE_ATP"/>
    <property type="match status" value="1"/>
</dbReference>
<reference evidence="10 11" key="1">
    <citation type="submission" date="2018-08" db="EMBL/GenBank/DDBJ databases">
        <title>Actinomadura jelena sp. nov., a novel Actinomycete isolated from soil in Chad.</title>
        <authorList>
            <person name="Shi L."/>
        </authorList>
    </citation>
    <scope>NUCLEOTIDE SEQUENCE [LARGE SCALE GENOMIC DNA]</scope>
    <source>
        <strain evidence="10 11">NEAU-G17</strain>
    </source>
</reference>
<proteinExistence type="predicted"/>
<evidence type="ECO:0000256" key="6">
    <source>
        <dbReference type="ARBA" id="ARBA00022840"/>
    </source>
</evidence>
<evidence type="ECO:0000259" key="9">
    <source>
        <dbReference type="PROSITE" id="PS50011"/>
    </source>
</evidence>
<dbReference type="GO" id="GO:0004674">
    <property type="term" value="F:protein serine/threonine kinase activity"/>
    <property type="evidence" value="ECO:0007669"/>
    <property type="project" value="UniProtKB-KW"/>
</dbReference>
<dbReference type="InterPro" id="IPR017441">
    <property type="entry name" value="Protein_kinase_ATP_BS"/>
</dbReference>
<name>A0A372JKU5_9ACTN</name>
<feature type="domain" description="Protein kinase" evidence="9">
    <location>
        <begin position="8"/>
        <end position="273"/>
    </location>
</feature>
<keyword evidence="2 10" id="KW-0723">Serine/threonine-protein kinase</keyword>
<protein>
    <recommendedName>
        <fullName evidence="1">non-specific serine/threonine protein kinase</fullName>
        <ecNumber evidence="1">2.7.11.1</ecNumber>
    </recommendedName>
</protein>
<gene>
    <name evidence="10" type="ORF">DZF91_19870</name>
</gene>
<dbReference type="Pfam" id="PF00069">
    <property type="entry name" value="Pkinase"/>
    <property type="match status" value="1"/>
</dbReference>
<dbReference type="PROSITE" id="PS00108">
    <property type="entry name" value="PROTEIN_KINASE_ST"/>
    <property type="match status" value="1"/>
</dbReference>
<evidence type="ECO:0000256" key="7">
    <source>
        <dbReference type="PROSITE-ProRule" id="PRU10141"/>
    </source>
</evidence>
<dbReference type="EMBL" id="QURH01000316">
    <property type="protein sequence ID" value="RFU39948.1"/>
    <property type="molecule type" value="Genomic_DNA"/>
</dbReference>
<sequence length="483" mass="51154">MREIAGRYRLVEKLGQGGMGVVWKARDERLHRHVAVKRLIIPAGAPALDVAAMRSRFLREARATAGLEHPAIIGVHDVVEEPGGDIWMIMEFIRGRSLQDAAAGQGLPVAQVARIGVALLGALATAHRAGIMHRDVKPANVLIAENGRTVLTDFGIAAVADATSTLTASGVVIGSAGYVAPERYDRGINRPESDLWSLGATLYYAAEGKRAYPADSMQHLIGRLFSGHIPEFERSGPLAPVIEGLLQRDISDRCDAATAEKNLKAIADGHTTLPKVPARDQNPTTVPDTGTGTVPNTASAAGKNAGVMKVASTRAGKVVGPVAGIGLWLLVLNPGGVRDRAFEIFDHSAFATTPPNVCVDVNEKARDLAGTSSAFTREDLKQNMFSKKVGWKDGYSCVWSNGDSGPSFLSPVVITVDRYDSSRAAQKSMGALPKIADGQKDIRVDNIRVTVRCQGGGGRISDPRGCAEELAAAAKSGIQAQRP</sequence>
<dbReference type="InterPro" id="IPR011009">
    <property type="entry name" value="Kinase-like_dom_sf"/>
</dbReference>
<dbReference type="EC" id="2.7.11.1" evidence="1"/>
<dbReference type="OrthoDB" id="9801841at2"/>
<dbReference type="AlphaFoldDB" id="A0A372JKU5"/>
<dbReference type="RefSeq" id="WP_117358958.1">
    <property type="nucleotide sequence ID" value="NZ_QURH01000316.1"/>
</dbReference>
<comment type="caution">
    <text evidence="10">The sequence shown here is derived from an EMBL/GenBank/DDBJ whole genome shotgun (WGS) entry which is preliminary data.</text>
</comment>
<dbReference type="SMART" id="SM00220">
    <property type="entry name" value="S_TKc"/>
    <property type="match status" value="1"/>
</dbReference>
<accession>A0A372JKU5</accession>
<feature type="region of interest" description="Disordered" evidence="8">
    <location>
        <begin position="273"/>
        <end position="300"/>
    </location>
</feature>
<dbReference type="Gene3D" id="1.10.510.10">
    <property type="entry name" value="Transferase(Phosphotransferase) domain 1"/>
    <property type="match status" value="1"/>
</dbReference>
<evidence type="ECO:0000256" key="3">
    <source>
        <dbReference type="ARBA" id="ARBA00022679"/>
    </source>
</evidence>
<evidence type="ECO:0000313" key="11">
    <source>
        <dbReference type="Proteomes" id="UP000261811"/>
    </source>
</evidence>
<keyword evidence="11" id="KW-1185">Reference proteome</keyword>
<evidence type="ECO:0000256" key="4">
    <source>
        <dbReference type="ARBA" id="ARBA00022741"/>
    </source>
</evidence>
<dbReference type="PANTHER" id="PTHR43289">
    <property type="entry name" value="MITOGEN-ACTIVATED PROTEIN KINASE KINASE KINASE 20-RELATED"/>
    <property type="match status" value="1"/>
</dbReference>
<evidence type="ECO:0000256" key="1">
    <source>
        <dbReference type="ARBA" id="ARBA00012513"/>
    </source>
</evidence>
<dbReference type="InterPro" id="IPR000719">
    <property type="entry name" value="Prot_kinase_dom"/>
</dbReference>
<dbReference type="PROSITE" id="PS50011">
    <property type="entry name" value="PROTEIN_KINASE_DOM"/>
    <property type="match status" value="1"/>
</dbReference>
<feature type="compositionally biased region" description="Low complexity" evidence="8">
    <location>
        <begin position="282"/>
        <end position="297"/>
    </location>
</feature>
<dbReference type="GO" id="GO:0005524">
    <property type="term" value="F:ATP binding"/>
    <property type="evidence" value="ECO:0007669"/>
    <property type="project" value="UniProtKB-UniRule"/>
</dbReference>
<dbReference type="PANTHER" id="PTHR43289:SF6">
    <property type="entry name" value="SERINE_THREONINE-PROTEIN KINASE NEKL-3"/>
    <property type="match status" value="1"/>
</dbReference>
<keyword evidence="3" id="KW-0808">Transferase</keyword>
<evidence type="ECO:0000313" key="10">
    <source>
        <dbReference type="EMBL" id="RFU39948.1"/>
    </source>
</evidence>
<keyword evidence="4 7" id="KW-0547">Nucleotide-binding</keyword>
<keyword evidence="6 7" id="KW-0067">ATP-binding</keyword>
<dbReference type="Proteomes" id="UP000261811">
    <property type="component" value="Unassembled WGS sequence"/>
</dbReference>
<evidence type="ECO:0000256" key="5">
    <source>
        <dbReference type="ARBA" id="ARBA00022777"/>
    </source>
</evidence>
<evidence type="ECO:0000256" key="8">
    <source>
        <dbReference type="SAM" id="MobiDB-lite"/>
    </source>
</evidence>